<comment type="subcellular location">
    <subcellularLocation>
        <location evidence="2">Mitochondrion inner membrane</location>
        <topology evidence="2">Multi-pass membrane protein</topology>
    </subcellularLocation>
</comment>
<keyword evidence="7 17" id="KW-0812">Transmembrane</keyword>
<evidence type="ECO:0000256" key="4">
    <source>
        <dbReference type="ARBA" id="ARBA00021096"/>
    </source>
</evidence>
<organism evidence="21">
    <name type="scientific">Fopius arisanus</name>
    <dbReference type="NCBI Taxonomy" id="64838"/>
    <lineage>
        <taxon>Eukaryota</taxon>
        <taxon>Metazoa</taxon>
        <taxon>Ecdysozoa</taxon>
        <taxon>Arthropoda</taxon>
        <taxon>Hexapoda</taxon>
        <taxon>Insecta</taxon>
        <taxon>Pterygota</taxon>
        <taxon>Neoptera</taxon>
        <taxon>Endopterygota</taxon>
        <taxon>Hymenoptera</taxon>
        <taxon>Apocrita</taxon>
        <taxon>Ichneumonoidea</taxon>
        <taxon>Braconidae</taxon>
        <taxon>Opiinae</taxon>
        <taxon>Fopius</taxon>
    </lineage>
</organism>
<feature type="transmembrane region" description="Helical" evidence="17">
    <location>
        <begin position="536"/>
        <end position="556"/>
    </location>
</feature>
<protein>
    <recommendedName>
        <fullName evidence="4 17">NADH-ubiquinone oxidoreductase chain 5</fullName>
        <ecNumber evidence="3 17">7.1.1.2</ecNumber>
    </recommendedName>
</protein>
<dbReference type="PRINTS" id="PR01434">
    <property type="entry name" value="NADHDHGNASE5"/>
</dbReference>
<dbReference type="EC" id="7.1.1.2" evidence="3 17"/>
<evidence type="ECO:0000256" key="17">
    <source>
        <dbReference type="RuleBase" id="RU003404"/>
    </source>
</evidence>
<keyword evidence="5 17" id="KW-0813">Transport</keyword>
<accession>A0A8F0JY65</accession>
<comment type="function">
    <text evidence="1">Core subunit of the mitochondrial membrane respiratory chain NADH dehydrogenase (Complex I) that is believed to belong to the minimal assembly required for catalysis. Complex I functions in the transfer of electrons from NADH to the respiratory chain. The immediate electron acceptor for the enzyme is believed to be ubiquinone.</text>
</comment>
<evidence type="ECO:0000256" key="1">
    <source>
        <dbReference type="ARBA" id="ARBA00003257"/>
    </source>
</evidence>
<feature type="transmembrane region" description="Helical" evidence="17">
    <location>
        <begin position="233"/>
        <end position="254"/>
    </location>
</feature>
<feature type="transmembrane region" description="Helical" evidence="17">
    <location>
        <begin position="444"/>
        <end position="462"/>
    </location>
</feature>
<dbReference type="GO" id="GO:0042773">
    <property type="term" value="P:ATP synthesis coupled electron transport"/>
    <property type="evidence" value="ECO:0007669"/>
    <property type="project" value="InterPro"/>
</dbReference>
<evidence type="ECO:0000313" key="21">
    <source>
        <dbReference type="EMBL" id="QWK41508.1"/>
    </source>
</evidence>
<feature type="transmembrane region" description="Helical" evidence="17">
    <location>
        <begin position="408"/>
        <end position="432"/>
    </location>
</feature>
<feature type="transmembrane region" description="Helical" evidence="17">
    <location>
        <begin position="85"/>
        <end position="102"/>
    </location>
</feature>
<feature type="transmembrane region" description="Helical" evidence="17">
    <location>
        <begin position="55"/>
        <end position="73"/>
    </location>
</feature>
<reference evidence="21" key="1">
    <citation type="submission" date="2021-05" db="EMBL/GenBank/DDBJ databases">
        <authorList>
            <person name="Lin J."/>
        </authorList>
    </citation>
    <scope>NUCLEOTIDE SEQUENCE</scope>
</reference>
<comment type="catalytic activity">
    <reaction evidence="16 17">
        <text>a ubiquinone + NADH + 5 H(+)(in) = a ubiquinol + NAD(+) + 4 H(+)(out)</text>
        <dbReference type="Rhea" id="RHEA:29091"/>
        <dbReference type="Rhea" id="RHEA-COMP:9565"/>
        <dbReference type="Rhea" id="RHEA-COMP:9566"/>
        <dbReference type="ChEBI" id="CHEBI:15378"/>
        <dbReference type="ChEBI" id="CHEBI:16389"/>
        <dbReference type="ChEBI" id="CHEBI:17976"/>
        <dbReference type="ChEBI" id="CHEBI:57540"/>
        <dbReference type="ChEBI" id="CHEBI:57945"/>
        <dbReference type="EC" id="7.1.1.2"/>
    </reaction>
</comment>
<feature type="transmembrane region" description="Helical" evidence="17">
    <location>
        <begin position="285"/>
        <end position="307"/>
    </location>
</feature>
<dbReference type="InterPro" id="IPR001516">
    <property type="entry name" value="Proton_antipo_N"/>
</dbReference>
<name>A0A8F0JY65_9HYME</name>
<feature type="transmembrane region" description="Helical" evidence="17">
    <location>
        <begin position="6"/>
        <end position="25"/>
    </location>
</feature>
<dbReference type="Pfam" id="PF06455">
    <property type="entry name" value="NADH5_C"/>
    <property type="match status" value="1"/>
</dbReference>
<dbReference type="InterPro" id="IPR010934">
    <property type="entry name" value="NADH_DH_su5_C"/>
</dbReference>
<feature type="domain" description="NADH dehydrogenase subunit 5 C-terminal" evidence="20">
    <location>
        <begin position="382"/>
        <end position="556"/>
    </location>
</feature>
<feature type="transmembrane region" description="Helical" evidence="17">
    <location>
        <begin position="147"/>
        <end position="166"/>
    </location>
</feature>
<dbReference type="Pfam" id="PF00361">
    <property type="entry name" value="Proton_antipo_M"/>
    <property type="match status" value="1"/>
</dbReference>
<keyword evidence="8" id="KW-0999">Mitochondrion inner membrane</keyword>
<keyword evidence="11 17" id="KW-1133">Transmembrane helix</keyword>
<keyword evidence="15 17" id="KW-0472">Membrane</keyword>
<evidence type="ECO:0000256" key="16">
    <source>
        <dbReference type="ARBA" id="ARBA00049551"/>
    </source>
</evidence>
<evidence type="ECO:0000259" key="18">
    <source>
        <dbReference type="Pfam" id="PF00361"/>
    </source>
</evidence>
<evidence type="ECO:0000259" key="20">
    <source>
        <dbReference type="Pfam" id="PF06455"/>
    </source>
</evidence>
<evidence type="ECO:0000259" key="19">
    <source>
        <dbReference type="Pfam" id="PF00662"/>
    </source>
</evidence>
<evidence type="ECO:0000256" key="9">
    <source>
        <dbReference type="ARBA" id="ARBA00022967"/>
    </source>
</evidence>
<dbReference type="InterPro" id="IPR003945">
    <property type="entry name" value="NU5C-like"/>
</dbReference>
<keyword evidence="14 17" id="KW-0496">Mitochondrion</keyword>
<keyword evidence="10" id="KW-0249">Electron transport</keyword>
<dbReference type="InterPro" id="IPR001750">
    <property type="entry name" value="ND/Mrp_TM"/>
</dbReference>
<geneLocation type="mitochondrion" evidence="21"/>
<feature type="transmembrane region" description="Helical" evidence="17">
    <location>
        <begin position="366"/>
        <end position="388"/>
    </location>
</feature>
<dbReference type="GO" id="GO:0005743">
    <property type="term" value="C:mitochondrial inner membrane"/>
    <property type="evidence" value="ECO:0007669"/>
    <property type="project" value="UniProtKB-SubCell"/>
</dbReference>
<feature type="transmembrane region" description="Helical" evidence="17">
    <location>
        <begin position="32"/>
        <end position="49"/>
    </location>
</feature>
<feature type="transmembrane region" description="Helical" evidence="17">
    <location>
        <begin position="172"/>
        <end position="195"/>
    </location>
</feature>
<evidence type="ECO:0000256" key="15">
    <source>
        <dbReference type="ARBA" id="ARBA00023136"/>
    </source>
</evidence>
<evidence type="ECO:0000256" key="11">
    <source>
        <dbReference type="ARBA" id="ARBA00022989"/>
    </source>
</evidence>
<evidence type="ECO:0000256" key="6">
    <source>
        <dbReference type="ARBA" id="ARBA00022660"/>
    </source>
</evidence>
<evidence type="ECO:0000256" key="7">
    <source>
        <dbReference type="ARBA" id="ARBA00022692"/>
    </source>
</evidence>
<feature type="transmembrane region" description="Helical" evidence="17">
    <location>
        <begin position="328"/>
        <end position="346"/>
    </location>
</feature>
<keyword evidence="12 17" id="KW-0520">NAD</keyword>
<evidence type="ECO:0000256" key="5">
    <source>
        <dbReference type="ARBA" id="ARBA00022448"/>
    </source>
</evidence>
<sequence length="557" mass="65995">MYIIFSIYLFLFSSITWIYSIYFILTNMKIIIEWNMLILNSYKIIYFIYLDWMSMIFFSTVSLITSLVILYSMNYMEKDKSIKRFMFLIIIFMTSMILMIISPNMLSILMGWDGLGLSSYCLVAYYSNKKSFNSSMITILMNRIGDIMILILISLMMKFGSFNFMFLKKLNLTFLLFLMMAAITKSAQIPFSSWLPMAMAAPTPISSLVHSSTLVTAGVYILIRFNYLMNKNFMSFLLMLSCMTMFMAGFSANMEFDLKKIIALSTLSQLGLMIFSISMNFPKLAFFHLITHAMFKSLLFLCSGIMIHNYFNNQDIRLLSFMNKNMPYIKIIFNTASLTLCGMPFLSGFYSKDLIIEIFLMNKFNWLIFIMMFLSMGLTISYTSRLIFYISMKSPKMNLFNFYMSWNIMNYSIIILFFMSLFYGSFLNWLMFSCMNKIFLPMKIKLLIYLFLMLGICSGLFLPMNMTKLFLNKLLFKIYFYSNFMWFLPNNMKKNKMNLKILNNKIIMFNDNSWLELIIFKKKLYFLSLLFLMKNIYFMNFILIMMMSSYMIIFMLF</sequence>
<dbReference type="GO" id="GO:0008137">
    <property type="term" value="F:NADH dehydrogenase (ubiquinone) activity"/>
    <property type="evidence" value="ECO:0007669"/>
    <property type="project" value="UniProtKB-EC"/>
</dbReference>
<evidence type="ECO:0000256" key="8">
    <source>
        <dbReference type="ARBA" id="ARBA00022792"/>
    </source>
</evidence>
<dbReference type="PANTHER" id="PTHR42829:SF2">
    <property type="entry name" value="NADH-UBIQUINONE OXIDOREDUCTASE CHAIN 5"/>
    <property type="match status" value="1"/>
</dbReference>
<dbReference type="EMBL" id="MZ128286">
    <property type="protein sequence ID" value="QWK41508.1"/>
    <property type="molecule type" value="Genomic_DNA"/>
</dbReference>
<dbReference type="GO" id="GO:0015990">
    <property type="term" value="P:electron transport coupled proton transport"/>
    <property type="evidence" value="ECO:0007669"/>
    <property type="project" value="TreeGrafter"/>
</dbReference>
<dbReference type="Pfam" id="PF00662">
    <property type="entry name" value="Proton_antipo_N"/>
    <property type="match status" value="1"/>
</dbReference>
<comment type="similarity">
    <text evidence="17">Belongs to the complex I subunit 5 family.</text>
</comment>
<keyword evidence="13 17" id="KW-0830">Ubiquinone</keyword>
<dbReference type="GO" id="GO:0003954">
    <property type="term" value="F:NADH dehydrogenase activity"/>
    <property type="evidence" value="ECO:0007669"/>
    <property type="project" value="TreeGrafter"/>
</dbReference>
<evidence type="ECO:0000256" key="10">
    <source>
        <dbReference type="ARBA" id="ARBA00022982"/>
    </source>
</evidence>
<keyword evidence="6" id="KW-0679">Respiratory chain</keyword>
<dbReference type="AlphaFoldDB" id="A0A8F0JY65"/>
<comment type="function">
    <text evidence="17">Core subunit of the mitochondrial membrane respiratory chain NADH dehydrogenase (Complex I) which catalyzes electron transfer from NADH through the respiratory chain, using ubiquinone as an electron acceptor. Essential for the catalytic activity and assembly of complex I.</text>
</comment>
<keyword evidence="9" id="KW-1278">Translocase</keyword>
<proteinExistence type="inferred from homology"/>
<feature type="domain" description="NADH-Ubiquinone oxidoreductase (complex I) chain 5 N-terminal" evidence="19">
    <location>
        <begin position="40"/>
        <end position="86"/>
    </location>
</feature>
<gene>
    <name evidence="21" type="primary">nad5</name>
</gene>
<feature type="transmembrane region" description="Helical" evidence="17">
    <location>
        <begin position="207"/>
        <end position="227"/>
    </location>
</feature>
<evidence type="ECO:0000256" key="13">
    <source>
        <dbReference type="ARBA" id="ARBA00023075"/>
    </source>
</evidence>
<evidence type="ECO:0000256" key="3">
    <source>
        <dbReference type="ARBA" id="ARBA00012944"/>
    </source>
</evidence>
<feature type="domain" description="NADH:quinone oxidoreductase/Mrp antiporter transmembrane" evidence="18">
    <location>
        <begin position="102"/>
        <end position="375"/>
    </location>
</feature>
<dbReference type="PANTHER" id="PTHR42829">
    <property type="entry name" value="NADH-UBIQUINONE OXIDOREDUCTASE CHAIN 5"/>
    <property type="match status" value="1"/>
</dbReference>
<evidence type="ECO:0000256" key="14">
    <source>
        <dbReference type="ARBA" id="ARBA00023128"/>
    </source>
</evidence>
<evidence type="ECO:0000256" key="12">
    <source>
        <dbReference type="ARBA" id="ARBA00023027"/>
    </source>
</evidence>
<evidence type="ECO:0000256" key="2">
    <source>
        <dbReference type="ARBA" id="ARBA00004448"/>
    </source>
</evidence>
<feature type="transmembrane region" description="Helical" evidence="17">
    <location>
        <begin position="469"/>
        <end position="488"/>
    </location>
</feature>